<gene>
    <name evidence="2" type="ORF">GCM10009663_57450</name>
</gene>
<protein>
    <submittedName>
        <fullName evidence="2">Uncharacterized protein</fullName>
    </submittedName>
</protein>
<evidence type="ECO:0000313" key="3">
    <source>
        <dbReference type="Proteomes" id="UP001499987"/>
    </source>
</evidence>
<keyword evidence="3" id="KW-1185">Reference proteome</keyword>
<evidence type="ECO:0000256" key="1">
    <source>
        <dbReference type="SAM" id="MobiDB-lite"/>
    </source>
</evidence>
<proteinExistence type="predicted"/>
<dbReference type="Proteomes" id="UP001499987">
    <property type="component" value="Unassembled WGS sequence"/>
</dbReference>
<organism evidence="2 3">
    <name type="scientific">Kitasatospora arboriphila</name>
    <dbReference type="NCBI Taxonomy" id="258052"/>
    <lineage>
        <taxon>Bacteria</taxon>
        <taxon>Bacillati</taxon>
        <taxon>Actinomycetota</taxon>
        <taxon>Actinomycetes</taxon>
        <taxon>Kitasatosporales</taxon>
        <taxon>Streptomycetaceae</taxon>
        <taxon>Kitasatospora</taxon>
    </lineage>
</organism>
<comment type="caution">
    <text evidence="2">The sequence shown here is derived from an EMBL/GenBank/DDBJ whole genome shotgun (WGS) entry which is preliminary data.</text>
</comment>
<name>A0ABP4EK85_9ACTN</name>
<feature type="region of interest" description="Disordered" evidence="1">
    <location>
        <begin position="124"/>
        <end position="151"/>
    </location>
</feature>
<dbReference type="EMBL" id="BAAALD010000072">
    <property type="protein sequence ID" value="GAA1108117.1"/>
    <property type="molecule type" value="Genomic_DNA"/>
</dbReference>
<sequence length="151" mass="16743">MNRWSDSRAPLLDGPQWEAVQVDVLHGLSLEAPVGEHLAERVRALDAAWQLMAERLEEAGQDTKLSFEVQPDGRLKLNVDRLGALGEPKLAHHALSFAQPRTSAPTLHALPHRSFPLGRCWTKKHPGIPARPSNDQTLAQRRSTKPSKSES</sequence>
<evidence type="ECO:0000313" key="2">
    <source>
        <dbReference type="EMBL" id="GAA1108117.1"/>
    </source>
</evidence>
<accession>A0ABP4EK85</accession>
<reference evidence="3" key="1">
    <citation type="journal article" date="2019" name="Int. J. Syst. Evol. Microbiol.">
        <title>The Global Catalogue of Microorganisms (GCM) 10K type strain sequencing project: providing services to taxonomists for standard genome sequencing and annotation.</title>
        <authorList>
            <consortium name="The Broad Institute Genomics Platform"/>
            <consortium name="The Broad Institute Genome Sequencing Center for Infectious Disease"/>
            <person name="Wu L."/>
            <person name="Ma J."/>
        </authorList>
    </citation>
    <scope>NUCLEOTIDE SEQUENCE [LARGE SCALE GENOMIC DNA]</scope>
    <source>
        <strain evidence="3">JCM 13002</strain>
    </source>
</reference>